<dbReference type="EMBL" id="NEKC01000020">
    <property type="protein sequence ID" value="OTA28251.1"/>
    <property type="molecule type" value="Genomic_DNA"/>
</dbReference>
<dbReference type="PANTHER" id="PTHR43425:SF2">
    <property type="entry name" value="OXYGEN-INSENSITIVE NADPH NITROREDUCTASE"/>
    <property type="match status" value="1"/>
</dbReference>
<dbReference type="Gene3D" id="3.40.109.10">
    <property type="entry name" value="NADH Oxidase"/>
    <property type="match status" value="1"/>
</dbReference>
<name>A0A1Y2SWQ9_9BIFI</name>
<comment type="similarity">
    <text evidence="1 5">Belongs to the flavin oxidoreductase frp family.</text>
</comment>
<evidence type="ECO:0000256" key="2">
    <source>
        <dbReference type="ARBA" id="ARBA00022630"/>
    </source>
</evidence>
<evidence type="ECO:0000256" key="5">
    <source>
        <dbReference type="PIRNR" id="PIRNR005426"/>
    </source>
</evidence>
<evidence type="ECO:0000256" key="4">
    <source>
        <dbReference type="ARBA" id="ARBA00023002"/>
    </source>
</evidence>
<dbReference type="GO" id="GO:0016491">
    <property type="term" value="F:oxidoreductase activity"/>
    <property type="evidence" value="ECO:0007669"/>
    <property type="project" value="UniProtKB-UniRule"/>
</dbReference>
<dbReference type="InterPro" id="IPR029479">
    <property type="entry name" value="Nitroreductase"/>
</dbReference>
<dbReference type="InterPro" id="IPR000415">
    <property type="entry name" value="Nitroreductase-like"/>
</dbReference>
<reference evidence="7 8" key="1">
    <citation type="submission" date="2017-04" db="EMBL/GenBank/DDBJ databases">
        <title>Draft genome sequences of Alloscardovia macacae UMA81211 and UMA81212 isolated from the feces of a rhesus macaque (Macaca mulatta).</title>
        <authorList>
            <person name="Albert K."/>
            <person name="Sela D.A."/>
        </authorList>
    </citation>
    <scope>NUCLEOTIDE SEQUENCE [LARGE SCALE GENOMIC DNA]</scope>
    <source>
        <strain evidence="7 8">UMA81212</strain>
    </source>
</reference>
<dbReference type="OrthoDB" id="3181400at2"/>
<organism evidence="7 8">
    <name type="scientific">Alloscardovia macacae</name>
    <dbReference type="NCBI Taxonomy" id="1160091"/>
    <lineage>
        <taxon>Bacteria</taxon>
        <taxon>Bacillati</taxon>
        <taxon>Actinomycetota</taxon>
        <taxon>Actinomycetes</taxon>
        <taxon>Bifidobacteriales</taxon>
        <taxon>Bifidobacteriaceae</taxon>
        <taxon>Alloscardovia</taxon>
    </lineage>
</organism>
<dbReference type="RefSeq" id="WP_086107138.1">
    <property type="nucleotide sequence ID" value="NZ_NEKB01000002.1"/>
</dbReference>
<keyword evidence="3 5" id="KW-0288">FMN</keyword>
<proteinExistence type="inferred from homology"/>
<protein>
    <submittedName>
        <fullName evidence="7">NADPH-dependent oxidoreductase</fullName>
    </submittedName>
</protein>
<gene>
    <name evidence="7" type="ORF">B9T39_07190</name>
</gene>
<dbReference type="Pfam" id="PF00881">
    <property type="entry name" value="Nitroreductase"/>
    <property type="match status" value="1"/>
</dbReference>
<dbReference type="SUPFAM" id="SSF55469">
    <property type="entry name" value="FMN-dependent nitroreductase-like"/>
    <property type="match status" value="1"/>
</dbReference>
<evidence type="ECO:0000256" key="3">
    <source>
        <dbReference type="ARBA" id="ARBA00022643"/>
    </source>
</evidence>
<dbReference type="PIRSF" id="PIRSF005426">
    <property type="entry name" value="Frp"/>
    <property type="match status" value="1"/>
</dbReference>
<evidence type="ECO:0000313" key="8">
    <source>
        <dbReference type="Proteomes" id="UP000243540"/>
    </source>
</evidence>
<keyword evidence="2 5" id="KW-0285">Flavoprotein</keyword>
<dbReference type="PANTHER" id="PTHR43425">
    <property type="entry name" value="OXYGEN-INSENSITIVE NADPH NITROREDUCTASE"/>
    <property type="match status" value="1"/>
</dbReference>
<comment type="caution">
    <text evidence="7">The sequence shown here is derived from an EMBL/GenBank/DDBJ whole genome shotgun (WGS) entry which is preliminary data.</text>
</comment>
<dbReference type="AlphaFoldDB" id="A0A1Y2SWQ9"/>
<dbReference type="STRING" id="1160091.B9T39_07190"/>
<evidence type="ECO:0000313" key="7">
    <source>
        <dbReference type="EMBL" id="OTA28251.1"/>
    </source>
</evidence>
<evidence type="ECO:0000256" key="1">
    <source>
        <dbReference type="ARBA" id="ARBA00008366"/>
    </source>
</evidence>
<accession>A0A1Y2SWQ9</accession>
<feature type="domain" description="Nitroreductase" evidence="6">
    <location>
        <begin position="13"/>
        <end position="169"/>
    </location>
</feature>
<keyword evidence="5" id="KW-0521">NADP</keyword>
<evidence type="ECO:0000259" key="6">
    <source>
        <dbReference type="Pfam" id="PF00881"/>
    </source>
</evidence>
<dbReference type="InterPro" id="IPR016446">
    <property type="entry name" value="Flavin_OxRdtase_Frp"/>
</dbReference>
<dbReference type="Proteomes" id="UP000243540">
    <property type="component" value="Unassembled WGS sequence"/>
</dbReference>
<keyword evidence="4 5" id="KW-0560">Oxidoreductase</keyword>
<sequence>MTLLHNDTIDTLLNRRTIRSWTDEALSEDELETLETVAQRAATSQYLNGWSALRITDPAVAAELARIGNQPYIAQAPALYIFIIDAYRNLRIARDADVPEADMTFDADYIFTQSQNDAVLALHAMETAAESLGLGTVILGSILNDVPAVISLLGLPEKTFPVLGLAVGHPAQTPALKPRMARELQIFENVYPAASEGASGEGAASAPSMHEALAGFDAEVAQYYDLRFPDQPVKAFTEQIAATSTDTGRLAKAFGEPARAQGFTGRGL</sequence>